<name>A0A812U460_9DINO</name>
<proteinExistence type="inferred from homology"/>
<dbReference type="InterPro" id="IPR041569">
    <property type="entry name" value="AAA_lid_3"/>
</dbReference>
<keyword evidence="8 11" id="KW-1133">Transmembrane helix</keyword>
<comment type="subcellular location">
    <subcellularLocation>
        <location evidence="1">Membrane</location>
        <topology evidence="1">Multi-pass membrane protein</topology>
    </subcellularLocation>
</comment>
<dbReference type="GO" id="GO:0006508">
    <property type="term" value="P:proteolysis"/>
    <property type="evidence" value="ECO:0007669"/>
    <property type="project" value="UniProtKB-KW"/>
</dbReference>
<organism evidence="13 14">
    <name type="scientific">Symbiodinium natans</name>
    <dbReference type="NCBI Taxonomy" id="878477"/>
    <lineage>
        <taxon>Eukaryota</taxon>
        <taxon>Sar</taxon>
        <taxon>Alveolata</taxon>
        <taxon>Dinophyceae</taxon>
        <taxon>Suessiales</taxon>
        <taxon>Symbiodiniaceae</taxon>
        <taxon>Symbiodinium</taxon>
    </lineage>
</organism>
<evidence type="ECO:0000256" key="8">
    <source>
        <dbReference type="ARBA" id="ARBA00022989"/>
    </source>
</evidence>
<evidence type="ECO:0000256" key="11">
    <source>
        <dbReference type="SAM" id="Phobius"/>
    </source>
</evidence>
<evidence type="ECO:0000256" key="2">
    <source>
        <dbReference type="ARBA" id="ARBA00022670"/>
    </source>
</evidence>
<evidence type="ECO:0000256" key="1">
    <source>
        <dbReference type="ARBA" id="ARBA00004141"/>
    </source>
</evidence>
<sequence>MAPFPFCPPLFFRPSFCCGGEAVIGASQCVLYLSSGTRLFARLPTAVSPVKDELWSALRRAKVQIVAEHAGGVPQIVVSGMFLLVYLTMVYTMMRRMTGGRGKGWGDARKKVMQAQEASGPNALVTRFDDIAGIDRSKLEVQEVVEMLRSPGRYAALGASVPRGVLLAGPPGSGKTLLARATAAEAGVPFLNAAATEFVELFVGRGAARVRQLFERARKMAPCIVFIDEIDALRARSSSLMGMAGGNQEAESTLNQLLTCMDGLATREPGRPVVVIAATNRPEVLDEALLRPGRFDRVVQVPLPNAAGRLEILKVHLRLRAVPVAPEVTSQQLGEIAEKCDGFPGAALEAIVNEAAIRAARRNSSTVNMVDFEAAVSEFNQSREKTRIPDFPWKM</sequence>
<dbReference type="GO" id="GO:0005524">
    <property type="term" value="F:ATP binding"/>
    <property type="evidence" value="ECO:0007669"/>
    <property type="project" value="UniProtKB-KW"/>
</dbReference>
<dbReference type="InterPro" id="IPR003959">
    <property type="entry name" value="ATPase_AAA_core"/>
</dbReference>
<evidence type="ECO:0000256" key="6">
    <source>
        <dbReference type="ARBA" id="ARBA00022840"/>
    </source>
</evidence>
<keyword evidence="6 10" id="KW-0067">ATP-binding</keyword>
<keyword evidence="9 11" id="KW-0472">Membrane</keyword>
<comment type="caution">
    <text evidence="13">The sequence shown here is derived from an EMBL/GenBank/DDBJ whole genome shotgun (WGS) entry which is preliminary data.</text>
</comment>
<dbReference type="CDD" id="cd19501">
    <property type="entry name" value="RecA-like_FtsH"/>
    <property type="match status" value="1"/>
</dbReference>
<evidence type="ECO:0000259" key="12">
    <source>
        <dbReference type="SMART" id="SM00382"/>
    </source>
</evidence>
<dbReference type="EMBL" id="CAJNDS010002669">
    <property type="protein sequence ID" value="CAE7561244.1"/>
    <property type="molecule type" value="Genomic_DNA"/>
</dbReference>
<dbReference type="SUPFAM" id="SSF52540">
    <property type="entry name" value="P-loop containing nucleoside triphosphate hydrolases"/>
    <property type="match status" value="1"/>
</dbReference>
<keyword evidence="3 11" id="KW-0812">Transmembrane</keyword>
<keyword evidence="4 10" id="KW-0547">Nucleotide-binding</keyword>
<dbReference type="OrthoDB" id="445484at2759"/>
<dbReference type="SMART" id="SM00382">
    <property type="entry name" value="AAA"/>
    <property type="match status" value="1"/>
</dbReference>
<dbReference type="GO" id="GO:0016887">
    <property type="term" value="F:ATP hydrolysis activity"/>
    <property type="evidence" value="ECO:0007669"/>
    <property type="project" value="InterPro"/>
</dbReference>
<dbReference type="Proteomes" id="UP000604046">
    <property type="component" value="Unassembled WGS sequence"/>
</dbReference>
<accession>A0A812U460</accession>
<evidence type="ECO:0000256" key="4">
    <source>
        <dbReference type="ARBA" id="ARBA00022741"/>
    </source>
</evidence>
<comment type="similarity">
    <text evidence="10">Belongs to the AAA ATPase family.</text>
</comment>
<dbReference type="Pfam" id="PF00004">
    <property type="entry name" value="AAA"/>
    <property type="match status" value="1"/>
</dbReference>
<evidence type="ECO:0000256" key="9">
    <source>
        <dbReference type="ARBA" id="ARBA00023136"/>
    </source>
</evidence>
<dbReference type="FunFam" id="3.40.50.300:FF:000277">
    <property type="entry name" value="ATP-dependent zinc metalloprotease FtsH"/>
    <property type="match status" value="1"/>
</dbReference>
<keyword evidence="14" id="KW-1185">Reference proteome</keyword>
<evidence type="ECO:0000256" key="5">
    <source>
        <dbReference type="ARBA" id="ARBA00022801"/>
    </source>
</evidence>
<dbReference type="InterPro" id="IPR003593">
    <property type="entry name" value="AAA+_ATPase"/>
</dbReference>
<dbReference type="PROSITE" id="PS00674">
    <property type="entry name" value="AAA"/>
    <property type="match status" value="1"/>
</dbReference>
<dbReference type="InterPro" id="IPR003960">
    <property type="entry name" value="ATPase_AAA_CS"/>
</dbReference>
<keyword evidence="2" id="KW-0645">Protease</keyword>
<dbReference type="PANTHER" id="PTHR23076:SF113">
    <property type="entry name" value="ATP-DEPENDENT ZINC METALLOPROTEASE FTSH 1, CHLOROPLASTIC-RELATED"/>
    <property type="match status" value="1"/>
</dbReference>
<evidence type="ECO:0000313" key="13">
    <source>
        <dbReference type="EMBL" id="CAE7561244.1"/>
    </source>
</evidence>
<dbReference type="PANTHER" id="PTHR23076">
    <property type="entry name" value="METALLOPROTEASE M41 FTSH"/>
    <property type="match status" value="1"/>
</dbReference>
<keyword evidence="7" id="KW-0809">Transit peptide</keyword>
<dbReference type="Gene3D" id="1.10.8.60">
    <property type="match status" value="1"/>
</dbReference>
<evidence type="ECO:0000256" key="3">
    <source>
        <dbReference type="ARBA" id="ARBA00022692"/>
    </source>
</evidence>
<reference evidence="13" key="1">
    <citation type="submission" date="2021-02" db="EMBL/GenBank/DDBJ databases">
        <authorList>
            <person name="Dougan E. K."/>
            <person name="Rhodes N."/>
            <person name="Thang M."/>
            <person name="Chan C."/>
        </authorList>
    </citation>
    <scope>NUCLEOTIDE SEQUENCE</scope>
</reference>
<protein>
    <submittedName>
        <fullName evidence="13">FtsH1 protein</fullName>
    </submittedName>
</protein>
<dbReference type="Gene3D" id="3.40.50.300">
    <property type="entry name" value="P-loop containing nucleotide triphosphate hydrolases"/>
    <property type="match status" value="1"/>
</dbReference>
<gene>
    <name evidence="13" type="primary">ftsH1</name>
    <name evidence="13" type="ORF">SNAT2548_LOCUS31658</name>
</gene>
<evidence type="ECO:0000256" key="7">
    <source>
        <dbReference type="ARBA" id="ARBA00022946"/>
    </source>
</evidence>
<dbReference type="Pfam" id="PF17862">
    <property type="entry name" value="AAA_lid_3"/>
    <property type="match status" value="1"/>
</dbReference>
<dbReference type="AlphaFoldDB" id="A0A812U460"/>
<feature type="domain" description="AAA+ ATPase" evidence="12">
    <location>
        <begin position="161"/>
        <end position="305"/>
    </location>
</feature>
<dbReference type="GO" id="GO:0009535">
    <property type="term" value="C:chloroplast thylakoid membrane"/>
    <property type="evidence" value="ECO:0007669"/>
    <property type="project" value="TreeGrafter"/>
</dbReference>
<keyword evidence="5" id="KW-0378">Hydrolase</keyword>
<evidence type="ECO:0000256" key="10">
    <source>
        <dbReference type="RuleBase" id="RU003651"/>
    </source>
</evidence>
<feature type="transmembrane region" description="Helical" evidence="11">
    <location>
        <begin position="76"/>
        <end position="94"/>
    </location>
</feature>
<evidence type="ECO:0000313" key="14">
    <source>
        <dbReference type="Proteomes" id="UP000604046"/>
    </source>
</evidence>
<dbReference type="GO" id="GO:0004176">
    <property type="term" value="F:ATP-dependent peptidase activity"/>
    <property type="evidence" value="ECO:0007669"/>
    <property type="project" value="TreeGrafter"/>
</dbReference>
<dbReference type="InterPro" id="IPR027417">
    <property type="entry name" value="P-loop_NTPase"/>
</dbReference>